<comment type="caution">
    <text evidence="1">The sequence shown here is derived from an EMBL/GenBank/DDBJ whole genome shotgun (WGS) entry which is preliminary data.</text>
</comment>
<reference evidence="1 2" key="1">
    <citation type="journal article" date="2015" name="Genome Announc.">
        <title>Expanding the biotechnology potential of lactobacilli through comparative genomics of 213 strains and associated genera.</title>
        <authorList>
            <person name="Sun Z."/>
            <person name="Harris H.M."/>
            <person name="McCann A."/>
            <person name="Guo C."/>
            <person name="Argimon S."/>
            <person name="Zhang W."/>
            <person name="Yang X."/>
            <person name="Jeffery I.B."/>
            <person name="Cooney J.C."/>
            <person name="Kagawa T.F."/>
            <person name="Liu W."/>
            <person name="Song Y."/>
            <person name="Salvetti E."/>
            <person name="Wrobel A."/>
            <person name="Rasinkangas P."/>
            <person name="Parkhill J."/>
            <person name="Rea M.C."/>
            <person name="O'Sullivan O."/>
            <person name="Ritari J."/>
            <person name="Douillard F.P."/>
            <person name="Paul Ross R."/>
            <person name="Yang R."/>
            <person name="Briner A.E."/>
            <person name="Felis G.E."/>
            <person name="de Vos W.M."/>
            <person name="Barrangou R."/>
            <person name="Klaenhammer T.R."/>
            <person name="Caufield P.W."/>
            <person name="Cui Y."/>
            <person name="Zhang H."/>
            <person name="O'Toole P.W."/>
        </authorList>
    </citation>
    <scope>NUCLEOTIDE SEQUENCE [LARGE SCALE GENOMIC DNA]</scope>
    <source>
        <strain evidence="1 2">DSM 20605</strain>
    </source>
</reference>
<proteinExistence type="predicted"/>
<dbReference type="SUPFAM" id="SSF52317">
    <property type="entry name" value="Class I glutamine amidotransferase-like"/>
    <property type="match status" value="1"/>
</dbReference>
<dbReference type="GO" id="GO:0033969">
    <property type="term" value="F:gamma-glutamyl-gamma-aminobutyrate hydrolase activity"/>
    <property type="evidence" value="ECO:0007669"/>
    <property type="project" value="TreeGrafter"/>
</dbReference>
<dbReference type="InterPro" id="IPR029062">
    <property type="entry name" value="Class_I_gatase-like"/>
</dbReference>
<dbReference type="Gene3D" id="3.40.50.880">
    <property type="match status" value="1"/>
</dbReference>
<dbReference type="CDD" id="cd01745">
    <property type="entry name" value="GATase1_2"/>
    <property type="match status" value="1"/>
</dbReference>
<dbReference type="GO" id="GO:0005829">
    <property type="term" value="C:cytosol"/>
    <property type="evidence" value="ECO:0007669"/>
    <property type="project" value="TreeGrafter"/>
</dbReference>
<dbReference type="GO" id="GO:0006598">
    <property type="term" value="P:polyamine catabolic process"/>
    <property type="evidence" value="ECO:0007669"/>
    <property type="project" value="TreeGrafter"/>
</dbReference>
<name>A0A0R2CMM1_9LACO</name>
<dbReference type="PROSITE" id="PS51273">
    <property type="entry name" value="GATASE_TYPE_1"/>
    <property type="match status" value="1"/>
</dbReference>
<evidence type="ECO:0000313" key="1">
    <source>
        <dbReference type="EMBL" id="KRM89091.1"/>
    </source>
</evidence>
<evidence type="ECO:0000313" key="2">
    <source>
        <dbReference type="Proteomes" id="UP000051576"/>
    </source>
</evidence>
<sequence>MMRKPVIGITAGNLKIHDAKRTFVNQNDIQAIINAGGIPVLIPPQVKDELDRYLKICDGFYFPGGPDVSPLCFKEEPNPGLSFVETARDRLEIDLIKKAAAAGKTLLGVCRGMQVINIALGGNVYQDLTKQFTEPQKLLQHAQKGDINEASHHVKIVAGTHLAKMFAESTLTVNSHHHQAVRRVAAGLRVAARADDGVIEAIESENSLQILAVQWHPEFLVETVPAMQLIFDDFIQRILVKLS</sequence>
<dbReference type="eggNOG" id="COG2071">
    <property type="taxonomic scope" value="Bacteria"/>
</dbReference>
<dbReference type="InterPro" id="IPR044668">
    <property type="entry name" value="PuuD-like"/>
</dbReference>
<dbReference type="STRING" id="1133569.FD21_GL000357"/>
<dbReference type="Proteomes" id="UP000051576">
    <property type="component" value="Unassembled WGS sequence"/>
</dbReference>
<dbReference type="PATRIC" id="fig|1133569.4.peg.378"/>
<keyword evidence="2" id="KW-1185">Reference proteome</keyword>
<dbReference type="Pfam" id="PF07722">
    <property type="entry name" value="Peptidase_C26"/>
    <property type="match status" value="1"/>
</dbReference>
<gene>
    <name evidence="1" type="ORF">FD21_GL000357</name>
</gene>
<accession>A0A0R2CMM1</accession>
<dbReference type="EMBL" id="AYYX01000013">
    <property type="protein sequence ID" value="KRM89091.1"/>
    <property type="molecule type" value="Genomic_DNA"/>
</dbReference>
<protein>
    <submittedName>
        <fullName evidence="1">Peptidase C26</fullName>
    </submittedName>
</protein>
<organism evidence="1 2">
    <name type="scientific">Liquorilactobacillus vini DSM 20605</name>
    <dbReference type="NCBI Taxonomy" id="1133569"/>
    <lineage>
        <taxon>Bacteria</taxon>
        <taxon>Bacillati</taxon>
        <taxon>Bacillota</taxon>
        <taxon>Bacilli</taxon>
        <taxon>Lactobacillales</taxon>
        <taxon>Lactobacillaceae</taxon>
        <taxon>Liquorilactobacillus</taxon>
    </lineage>
</organism>
<dbReference type="PANTHER" id="PTHR43235">
    <property type="entry name" value="GLUTAMINE AMIDOTRANSFERASE PB2B2.05-RELATED"/>
    <property type="match status" value="1"/>
</dbReference>
<dbReference type="AlphaFoldDB" id="A0A0R2CMM1"/>
<dbReference type="InterPro" id="IPR011697">
    <property type="entry name" value="Peptidase_C26"/>
</dbReference>
<dbReference type="PANTHER" id="PTHR43235:SF1">
    <property type="entry name" value="GLUTAMINE AMIDOTRANSFERASE PB2B2.05-RELATED"/>
    <property type="match status" value="1"/>
</dbReference>